<dbReference type="Gene3D" id="2.60.120.10">
    <property type="entry name" value="Jelly Rolls"/>
    <property type="match status" value="1"/>
</dbReference>
<dbReference type="AlphaFoldDB" id="A0A5M4FJS5"/>
<dbReference type="InterPro" id="IPR010300">
    <property type="entry name" value="CDO_1"/>
</dbReference>
<dbReference type="Pfam" id="PF05995">
    <property type="entry name" value="CDO_I"/>
    <property type="match status" value="1"/>
</dbReference>
<dbReference type="Proteomes" id="UP000380867">
    <property type="component" value="Unassembled WGS sequence"/>
</dbReference>
<evidence type="ECO:0000313" key="8">
    <source>
        <dbReference type="EMBL" id="KAA1400311.1"/>
    </source>
</evidence>
<dbReference type="SUPFAM" id="SSF51182">
    <property type="entry name" value="RmlC-like cupins"/>
    <property type="match status" value="1"/>
</dbReference>
<dbReference type="PANTHER" id="PTHR12918">
    <property type="entry name" value="CYSTEINE DIOXYGENASE"/>
    <property type="match status" value="1"/>
</dbReference>
<keyword evidence="9" id="KW-1185">Reference proteome</keyword>
<keyword evidence="6" id="KW-0883">Thioether bond</keyword>
<dbReference type="OrthoDB" id="7059163at2"/>
<evidence type="ECO:0000256" key="5">
    <source>
        <dbReference type="ARBA" id="ARBA00023004"/>
    </source>
</evidence>
<keyword evidence="4" id="KW-0560">Oxidoreductase</keyword>
<comment type="similarity">
    <text evidence="1">Belongs to the cysteine dioxygenase family.</text>
</comment>
<evidence type="ECO:0000256" key="2">
    <source>
        <dbReference type="ARBA" id="ARBA00022723"/>
    </source>
</evidence>
<keyword evidence="5 7" id="KW-0408">Iron</keyword>
<dbReference type="InterPro" id="IPR011051">
    <property type="entry name" value="RmlC_Cupin_sf"/>
</dbReference>
<dbReference type="PANTHER" id="PTHR12918:SF1">
    <property type="entry name" value="CYSTEINE DIOXYGENASE TYPE 1"/>
    <property type="match status" value="1"/>
</dbReference>
<dbReference type="InterPro" id="IPR014710">
    <property type="entry name" value="RmlC-like_jellyroll"/>
</dbReference>
<dbReference type="GO" id="GO:0008198">
    <property type="term" value="F:ferrous iron binding"/>
    <property type="evidence" value="ECO:0007669"/>
    <property type="project" value="TreeGrafter"/>
</dbReference>
<comment type="caution">
    <text evidence="8">The sequence shown here is derived from an EMBL/GenBank/DDBJ whole genome shotgun (WGS) entry which is preliminary data.</text>
</comment>
<reference evidence="8" key="1">
    <citation type="submission" date="2019-09" db="EMBL/GenBank/DDBJ databases">
        <authorList>
            <person name="Li J."/>
        </authorList>
    </citation>
    <scope>NUCLEOTIDE SEQUENCE [LARGE SCALE GENOMIC DNA]</scope>
    <source>
        <strain evidence="8">JCM 14732</strain>
    </source>
</reference>
<feature type="binding site" evidence="7">
    <location>
        <position position="92"/>
    </location>
    <ligand>
        <name>Fe cation</name>
        <dbReference type="ChEBI" id="CHEBI:24875"/>
        <note>catalytic</note>
    </ligand>
</feature>
<evidence type="ECO:0000256" key="1">
    <source>
        <dbReference type="ARBA" id="ARBA00006622"/>
    </source>
</evidence>
<evidence type="ECO:0000256" key="3">
    <source>
        <dbReference type="ARBA" id="ARBA00022964"/>
    </source>
</evidence>
<organism evidence="8 9">
    <name type="scientific">Aeromicrobium ginsengisoli</name>
    <dbReference type="NCBI Taxonomy" id="363867"/>
    <lineage>
        <taxon>Bacteria</taxon>
        <taxon>Bacillati</taxon>
        <taxon>Actinomycetota</taxon>
        <taxon>Actinomycetes</taxon>
        <taxon>Propionibacteriales</taxon>
        <taxon>Nocardioidaceae</taxon>
        <taxon>Aeromicrobium</taxon>
    </lineage>
</organism>
<dbReference type="GO" id="GO:0016702">
    <property type="term" value="F:oxidoreductase activity, acting on single donors with incorporation of molecular oxygen, incorporation of two atoms of oxygen"/>
    <property type="evidence" value="ECO:0007669"/>
    <property type="project" value="InterPro"/>
</dbReference>
<dbReference type="EMBL" id="SDPQ02000001">
    <property type="protein sequence ID" value="KAA1400311.1"/>
    <property type="molecule type" value="Genomic_DNA"/>
</dbReference>
<protein>
    <submittedName>
        <fullName evidence="8">Cysteine dioxygenase</fullName>
    </submittedName>
</protein>
<gene>
    <name evidence="8" type="ORF">ESP70_006180</name>
</gene>
<feature type="cross-link" description="3'-(S-cysteinyl)-tyrosine (Cys-Tyr)" evidence="6">
    <location>
        <begin position="98"/>
        <end position="158"/>
    </location>
</feature>
<evidence type="ECO:0000256" key="6">
    <source>
        <dbReference type="PIRSR" id="PIRSR610300-50"/>
    </source>
</evidence>
<feature type="binding site" evidence="7">
    <location>
        <position position="142"/>
    </location>
    <ligand>
        <name>Fe cation</name>
        <dbReference type="ChEBI" id="CHEBI:24875"/>
        <note>catalytic</note>
    </ligand>
</feature>
<proteinExistence type="inferred from homology"/>
<keyword evidence="3 8" id="KW-0223">Dioxygenase</keyword>
<evidence type="ECO:0000313" key="9">
    <source>
        <dbReference type="Proteomes" id="UP000380867"/>
    </source>
</evidence>
<name>A0A5M4FJS5_9ACTN</name>
<keyword evidence="2 7" id="KW-0479">Metal-binding</keyword>
<dbReference type="RefSeq" id="WP_149688404.1">
    <property type="nucleotide sequence ID" value="NZ_SDPQ02000001.1"/>
</dbReference>
<sequence>MNSTTYPTQPARVGLPELLDGIREQTSRGLDPRPTALAVADVLREQTPGVDLLTAEERLGDPHELVSNVLHTESAFSVKAVVWQPGQLTAIHDHLAWCAFVVLQGVEYETLYRDHGDHLTEIGRAANGPGEASGFAPPGDIHRVHNTGDVTAISLHVYGADLGADGASVRREYDLPVR</sequence>
<feature type="binding site" evidence="7">
    <location>
        <position position="94"/>
    </location>
    <ligand>
        <name>Fe cation</name>
        <dbReference type="ChEBI" id="CHEBI:24875"/>
        <note>catalytic</note>
    </ligand>
</feature>
<evidence type="ECO:0000256" key="4">
    <source>
        <dbReference type="ARBA" id="ARBA00023002"/>
    </source>
</evidence>
<evidence type="ECO:0000256" key="7">
    <source>
        <dbReference type="PIRSR" id="PIRSR610300-51"/>
    </source>
</evidence>
<dbReference type="CDD" id="cd10548">
    <property type="entry name" value="cupin_CDO"/>
    <property type="match status" value="1"/>
</dbReference>
<accession>A0A5M4FJS5</accession>